<dbReference type="InterPro" id="IPR006664">
    <property type="entry name" value="OMP_bac"/>
</dbReference>
<evidence type="ECO:0000256" key="3">
    <source>
        <dbReference type="ARBA" id="ARBA00023237"/>
    </source>
</evidence>
<dbReference type="PROSITE" id="PS51123">
    <property type="entry name" value="OMPA_2"/>
    <property type="match status" value="1"/>
</dbReference>
<dbReference type="Proteomes" id="UP000002943">
    <property type="component" value="Unassembled WGS sequence"/>
</dbReference>
<dbReference type="InterPro" id="IPR050330">
    <property type="entry name" value="Bact_OuterMem_StrucFunc"/>
</dbReference>
<dbReference type="InterPro" id="IPR041544">
    <property type="entry name" value="MotY_N"/>
</dbReference>
<dbReference type="Gene3D" id="3.30.1330.60">
    <property type="entry name" value="OmpA-like domain"/>
    <property type="match status" value="1"/>
</dbReference>
<dbReference type="SUPFAM" id="SSF103088">
    <property type="entry name" value="OmpA-like"/>
    <property type="match status" value="1"/>
</dbReference>
<proteinExistence type="predicted"/>
<evidence type="ECO:0000256" key="1">
    <source>
        <dbReference type="ARBA" id="ARBA00004442"/>
    </source>
</evidence>
<evidence type="ECO:0000313" key="7">
    <source>
        <dbReference type="Proteomes" id="UP000002943"/>
    </source>
</evidence>
<keyword evidence="3" id="KW-0998">Cell outer membrane</keyword>
<organism evidence="6 7">
    <name type="scientific">Vibrio caribbeanicus ATCC BAA-2122</name>
    <dbReference type="NCBI Taxonomy" id="796620"/>
    <lineage>
        <taxon>Bacteria</taxon>
        <taxon>Pseudomonadati</taxon>
        <taxon>Pseudomonadota</taxon>
        <taxon>Gammaproteobacteria</taxon>
        <taxon>Vibrionales</taxon>
        <taxon>Vibrionaceae</taxon>
        <taxon>Vibrio</taxon>
    </lineage>
</organism>
<dbReference type="PRINTS" id="PR01021">
    <property type="entry name" value="OMPADOMAIN"/>
</dbReference>
<dbReference type="GO" id="GO:0009279">
    <property type="term" value="C:cell outer membrane"/>
    <property type="evidence" value="ECO:0007669"/>
    <property type="project" value="UniProtKB-SubCell"/>
</dbReference>
<keyword evidence="2 4" id="KW-0472">Membrane</keyword>
<accession>E3BPD1</accession>
<dbReference type="eggNOG" id="COG2885">
    <property type="taxonomic scope" value="Bacteria"/>
</dbReference>
<dbReference type="InterPro" id="IPR006665">
    <property type="entry name" value="OmpA-like"/>
</dbReference>
<dbReference type="CDD" id="cd07185">
    <property type="entry name" value="OmpA_C-like"/>
    <property type="match status" value="1"/>
</dbReference>
<gene>
    <name evidence="6" type="ORF">VIBC2010_03887</name>
</gene>
<dbReference type="EMBL" id="AEIU01000108">
    <property type="protein sequence ID" value="EFP95020.1"/>
    <property type="molecule type" value="Genomic_DNA"/>
</dbReference>
<reference evidence="6 7" key="1">
    <citation type="journal article" date="2012" name="Int. J. Syst. Evol. Microbiol.">
        <title>Vibrio caribbeanicus sp. nov., isolated from the marine sponge Scleritoderma cyanea.</title>
        <authorList>
            <person name="Hoffmann M."/>
            <person name="Monday S.R."/>
            <person name="Allard M.W."/>
            <person name="Strain E.A."/>
            <person name="Whittaker P."/>
            <person name="Naum M."/>
            <person name="McCarthy P.J."/>
            <person name="Lopez J.V."/>
            <person name="Fischer M."/>
            <person name="Brown E.W."/>
        </authorList>
    </citation>
    <scope>NUCLEOTIDE SEQUENCE [LARGE SCALE GENOMIC DNA]</scope>
    <source>
        <strain evidence="6 7">ATCC BAA-2122</strain>
    </source>
</reference>
<comment type="subcellular location">
    <subcellularLocation>
        <location evidence="1">Cell outer membrane</location>
    </subcellularLocation>
</comment>
<name>E3BPD1_9VIBR</name>
<evidence type="ECO:0000259" key="5">
    <source>
        <dbReference type="PROSITE" id="PS51123"/>
    </source>
</evidence>
<feature type="domain" description="OmpA-like" evidence="5">
    <location>
        <begin position="139"/>
        <end position="256"/>
    </location>
</feature>
<evidence type="ECO:0000313" key="6">
    <source>
        <dbReference type="EMBL" id="EFP95020.1"/>
    </source>
</evidence>
<dbReference type="RefSeq" id="WP_009603034.1">
    <property type="nucleotide sequence ID" value="NZ_CAWLFW010000019.1"/>
</dbReference>
<dbReference type="Pfam" id="PF00691">
    <property type="entry name" value="OmpA"/>
    <property type="match status" value="1"/>
</dbReference>
<evidence type="ECO:0000256" key="2">
    <source>
        <dbReference type="ARBA" id="ARBA00023136"/>
    </source>
</evidence>
<comment type="caution">
    <text evidence="6">The sequence shown here is derived from an EMBL/GenBank/DDBJ whole genome shotgun (WGS) entry which is preliminary data.</text>
</comment>
<dbReference type="PANTHER" id="PTHR30329:SF21">
    <property type="entry name" value="LIPOPROTEIN YIAD-RELATED"/>
    <property type="match status" value="1"/>
</dbReference>
<keyword evidence="7" id="KW-1185">Reference proteome</keyword>
<dbReference type="Gene3D" id="2.60.40.2540">
    <property type="match status" value="1"/>
</dbReference>
<protein>
    <recommendedName>
        <fullName evidence="5">OmpA-like domain-containing protein</fullName>
    </recommendedName>
</protein>
<dbReference type="PANTHER" id="PTHR30329">
    <property type="entry name" value="STATOR ELEMENT OF FLAGELLAR MOTOR COMPLEX"/>
    <property type="match status" value="1"/>
</dbReference>
<dbReference type="InterPro" id="IPR036737">
    <property type="entry name" value="OmpA-like_sf"/>
</dbReference>
<dbReference type="STRING" id="796620.VIBC2010_03887"/>
<dbReference type="AlphaFoldDB" id="E3BPD1"/>
<dbReference type="PRINTS" id="PR01023">
    <property type="entry name" value="NAFLGMOTY"/>
</dbReference>
<evidence type="ECO:0000256" key="4">
    <source>
        <dbReference type="PROSITE-ProRule" id="PRU00473"/>
    </source>
</evidence>
<sequence>MDRVNWKYSGNKKICELEYNDSLYGKFYFRSEERDKVNFTIKYSASSHLTNESALFSISSPYNQTKLKNKISRTNPDNKGEILFHHGINELIRDIQQGAWISIEFYDIKGGVKIRLSIPTVRIQNTMKRFLACHDELPKMSYSQARTVDLFFASGKSSLSSEQRETLSAFYSYIKVADNINRILVDGYSDSAGSSVVNLQLSRQRAQAAADYLQFLGTEQNLIEVRAHGERYLFNNNASNSGAKNRRVTLRLVRQDESVVKKHDRQ</sequence>
<dbReference type="Pfam" id="PF18393">
    <property type="entry name" value="MotY_N"/>
    <property type="match status" value="1"/>
</dbReference>